<organism evidence="5 6">
    <name type="scientific">Falsiroseomonas bella</name>
    <dbReference type="NCBI Taxonomy" id="2184016"/>
    <lineage>
        <taxon>Bacteria</taxon>
        <taxon>Pseudomonadati</taxon>
        <taxon>Pseudomonadota</taxon>
        <taxon>Alphaproteobacteria</taxon>
        <taxon>Acetobacterales</taxon>
        <taxon>Roseomonadaceae</taxon>
        <taxon>Falsiroseomonas</taxon>
    </lineage>
</organism>
<sequence>MAGVTARKPAPETPALSPRADKPVSARAAATRQRILDAALVEFAEKGLAGSRVDEIAARAGANKRMLYAHFGSKEELWLTVLERAYAAKREEERAVVVEGLSPQDAMARLVAFNLRYTARHPEFVALLNQENLHRAAYLLRSEDVPALYSPIPEALRGVLARGEAAGVFRAGVDPMQLYITMLALGHFYVANRHTLSTIFGTQLDTEAAIAARERHVIEVVLGYLRP</sequence>
<dbReference type="Pfam" id="PF00440">
    <property type="entry name" value="TetR_N"/>
    <property type="match status" value="1"/>
</dbReference>
<dbReference type="SUPFAM" id="SSF48498">
    <property type="entry name" value="Tetracyclin repressor-like, C-terminal domain"/>
    <property type="match status" value="1"/>
</dbReference>
<feature type="region of interest" description="Disordered" evidence="3">
    <location>
        <begin position="1"/>
        <end position="24"/>
    </location>
</feature>
<evidence type="ECO:0000256" key="3">
    <source>
        <dbReference type="SAM" id="MobiDB-lite"/>
    </source>
</evidence>
<dbReference type="OrthoDB" id="2356263at2"/>
<dbReference type="InterPro" id="IPR009057">
    <property type="entry name" value="Homeodomain-like_sf"/>
</dbReference>
<evidence type="ECO:0000259" key="4">
    <source>
        <dbReference type="PROSITE" id="PS50977"/>
    </source>
</evidence>
<dbReference type="PANTHER" id="PTHR30328">
    <property type="entry name" value="TRANSCRIPTIONAL REPRESSOR"/>
    <property type="match status" value="1"/>
</dbReference>
<evidence type="ECO:0000313" key="6">
    <source>
        <dbReference type="Proteomes" id="UP000245765"/>
    </source>
</evidence>
<dbReference type="RefSeq" id="WP_109868767.1">
    <property type="nucleotide sequence ID" value="NZ_QGNA01000001.1"/>
</dbReference>
<protein>
    <submittedName>
        <fullName evidence="5">TetR family transcriptional regulator</fullName>
    </submittedName>
</protein>
<dbReference type="Proteomes" id="UP000245765">
    <property type="component" value="Unassembled WGS sequence"/>
</dbReference>
<keyword evidence="6" id="KW-1185">Reference proteome</keyword>
<dbReference type="InterPro" id="IPR036271">
    <property type="entry name" value="Tet_transcr_reg_TetR-rel_C_sf"/>
</dbReference>
<dbReference type="PANTHER" id="PTHR30328:SF54">
    <property type="entry name" value="HTH-TYPE TRANSCRIPTIONAL REPRESSOR SCO4008"/>
    <property type="match status" value="1"/>
</dbReference>
<dbReference type="InterPro" id="IPR001647">
    <property type="entry name" value="HTH_TetR"/>
</dbReference>
<dbReference type="InterPro" id="IPR041474">
    <property type="entry name" value="NicS_C"/>
</dbReference>
<keyword evidence="1 2" id="KW-0238">DNA-binding</keyword>
<dbReference type="SUPFAM" id="SSF46689">
    <property type="entry name" value="Homeodomain-like"/>
    <property type="match status" value="1"/>
</dbReference>
<accession>A0A317FKM4</accession>
<feature type="DNA-binding region" description="H-T-H motif" evidence="2">
    <location>
        <begin position="52"/>
        <end position="71"/>
    </location>
</feature>
<evidence type="ECO:0000313" key="5">
    <source>
        <dbReference type="EMBL" id="PWS38146.1"/>
    </source>
</evidence>
<dbReference type="PROSITE" id="PS50977">
    <property type="entry name" value="HTH_TETR_2"/>
    <property type="match status" value="1"/>
</dbReference>
<gene>
    <name evidence="5" type="ORF">DFH01_02260</name>
</gene>
<comment type="caution">
    <text evidence="5">The sequence shown here is derived from an EMBL/GenBank/DDBJ whole genome shotgun (WGS) entry which is preliminary data.</text>
</comment>
<name>A0A317FKM4_9PROT</name>
<dbReference type="AlphaFoldDB" id="A0A317FKM4"/>
<dbReference type="EMBL" id="QGNA01000001">
    <property type="protein sequence ID" value="PWS38146.1"/>
    <property type="molecule type" value="Genomic_DNA"/>
</dbReference>
<proteinExistence type="predicted"/>
<dbReference type="GO" id="GO:0003677">
    <property type="term" value="F:DNA binding"/>
    <property type="evidence" value="ECO:0007669"/>
    <property type="project" value="UniProtKB-UniRule"/>
</dbReference>
<reference evidence="6" key="1">
    <citation type="submission" date="2018-05" db="EMBL/GenBank/DDBJ databases">
        <authorList>
            <person name="Du Z."/>
            <person name="Wang X."/>
        </authorList>
    </citation>
    <scope>NUCLEOTIDE SEQUENCE [LARGE SCALE GENOMIC DNA]</scope>
    <source>
        <strain evidence="6">CQN31</strain>
    </source>
</reference>
<dbReference type="Gene3D" id="1.10.357.10">
    <property type="entry name" value="Tetracycline Repressor, domain 2"/>
    <property type="match status" value="1"/>
</dbReference>
<dbReference type="Pfam" id="PF17938">
    <property type="entry name" value="TetR_C_29"/>
    <property type="match status" value="1"/>
</dbReference>
<feature type="domain" description="HTH tetR-type" evidence="4">
    <location>
        <begin position="29"/>
        <end position="89"/>
    </location>
</feature>
<evidence type="ECO:0000256" key="1">
    <source>
        <dbReference type="ARBA" id="ARBA00023125"/>
    </source>
</evidence>
<dbReference type="InterPro" id="IPR050109">
    <property type="entry name" value="HTH-type_TetR-like_transc_reg"/>
</dbReference>
<dbReference type="PRINTS" id="PR00455">
    <property type="entry name" value="HTHTETR"/>
</dbReference>
<evidence type="ECO:0000256" key="2">
    <source>
        <dbReference type="PROSITE-ProRule" id="PRU00335"/>
    </source>
</evidence>